<dbReference type="Gene3D" id="3.30.160.60">
    <property type="entry name" value="Classic Zinc Finger"/>
    <property type="match status" value="1"/>
</dbReference>
<evidence type="ECO:0000313" key="12">
    <source>
        <dbReference type="Proteomes" id="UP000823775"/>
    </source>
</evidence>
<comment type="subcellular location">
    <subcellularLocation>
        <location evidence="1">Nucleus</location>
    </subcellularLocation>
</comment>
<evidence type="ECO:0000256" key="2">
    <source>
        <dbReference type="ARBA" id="ARBA00022723"/>
    </source>
</evidence>
<keyword evidence="2" id="KW-0479">Metal-binding</keyword>
<feature type="domain" description="C2H2-type" evidence="10">
    <location>
        <begin position="39"/>
        <end position="66"/>
    </location>
</feature>
<keyword evidence="4" id="KW-0862">Zinc</keyword>
<accession>A0ABS8S002</accession>
<dbReference type="InterPro" id="IPR013087">
    <property type="entry name" value="Znf_C2H2_type"/>
</dbReference>
<keyword evidence="7" id="KW-0539">Nucleus</keyword>
<evidence type="ECO:0000256" key="5">
    <source>
        <dbReference type="ARBA" id="ARBA00023015"/>
    </source>
</evidence>
<feature type="compositionally biased region" description="Basic residues" evidence="9">
    <location>
        <begin position="59"/>
        <end position="72"/>
    </location>
</feature>
<evidence type="ECO:0000256" key="1">
    <source>
        <dbReference type="ARBA" id="ARBA00004123"/>
    </source>
</evidence>
<proteinExistence type="predicted"/>
<reference evidence="11 12" key="1">
    <citation type="journal article" date="2021" name="BMC Genomics">
        <title>Datura genome reveals duplications of psychoactive alkaloid biosynthetic genes and high mutation rate following tissue culture.</title>
        <authorList>
            <person name="Rajewski A."/>
            <person name="Carter-House D."/>
            <person name="Stajich J."/>
            <person name="Litt A."/>
        </authorList>
    </citation>
    <scope>NUCLEOTIDE SEQUENCE [LARGE SCALE GENOMIC DNA]</scope>
    <source>
        <strain evidence="11">AR-01</strain>
    </source>
</reference>
<dbReference type="PROSITE" id="PS50157">
    <property type="entry name" value="ZINC_FINGER_C2H2_2"/>
    <property type="match status" value="1"/>
</dbReference>
<protein>
    <recommendedName>
        <fullName evidence="10">C2H2-type domain-containing protein</fullName>
    </recommendedName>
</protein>
<feature type="compositionally biased region" description="Polar residues" evidence="9">
    <location>
        <begin position="76"/>
        <end position="85"/>
    </location>
</feature>
<gene>
    <name evidence="11" type="ORF">HAX54_016274</name>
</gene>
<evidence type="ECO:0000256" key="3">
    <source>
        <dbReference type="ARBA" id="ARBA00022771"/>
    </source>
</evidence>
<dbReference type="PANTHER" id="PTHR45801">
    <property type="entry name" value="OS07G0101800 PROTEIN"/>
    <property type="match status" value="1"/>
</dbReference>
<evidence type="ECO:0000256" key="4">
    <source>
        <dbReference type="ARBA" id="ARBA00022833"/>
    </source>
</evidence>
<keyword evidence="5" id="KW-0805">Transcription regulation</keyword>
<organism evidence="11 12">
    <name type="scientific">Datura stramonium</name>
    <name type="common">Jimsonweed</name>
    <name type="synonym">Common thornapple</name>
    <dbReference type="NCBI Taxonomy" id="4076"/>
    <lineage>
        <taxon>Eukaryota</taxon>
        <taxon>Viridiplantae</taxon>
        <taxon>Streptophyta</taxon>
        <taxon>Embryophyta</taxon>
        <taxon>Tracheophyta</taxon>
        <taxon>Spermatophyta</taxon>
        <taxon>Magnoliopsida</taxon>
        <taxon>eudicotyledons</taxon>
        <taxon>Gunneridae</taxon>
        <taxon>Pentapetalae</taxon>
        <taxon>asterids</taxon>
        <taxon>lamiids</taxon>
        <taxon>Solanales</taxon>
        <taxon>Solanaceae</taxon>
        <taxon>Solanoideae</taxon>
        <taxon>Datureae</taxon>
        <taxon>Datura</taxon>
    </lineage>
</organism>
<dbReference type="InterPro" id="IPR052426">
    <property type="entry name" value="Plant_dev_regulator"/>
</dbReference>
<dbReference type="PROSITE" id="PS00028">
    <property type="entry name" value="ZINC_FINGER_C2H2_1"/>
    <property type="match status" value="1"/>
</dbReference>
<evidence type="ECO:0000256" key="8">
    <source>
        <dbReference type="PROSITE-ProRule" id="PRU00042"/>
    </source>
</evidence>
<evidence type="ECO:0000313" key="11">
    <source>
        <dbReference type="EMBL" id="MCD7452346.1"/>
    </source>
</evidence>
<keyword evidence="12" id="KW-1185">Reference proteome</keyword>
<dbReference type="Pfam" id="PF13912">
    <property type="entry name" value="zf-C2H2_6"/>
    <property type="match status" value="1"/>
</dbReference>
<keyword evidence="3 8" id="KW-0863">Zinc-finger</keyword>
<dbReference type="EMBL" id="JACEIK010000205">
    <property type="protein sequence ID" value="MCD7452346.1"/>
    <property type="molecule type" value="Genomic_DNA"/>
</dbReference>
<feature type="region of interest" description="Disordered" evidence="9">
    <location>
        <begin position="55"/>
        <end position="89"/>
    </location>
</feature>
<dbReference type="PANTHER" id="PTHR45801:SF107">
    <property type="entry name" value="TRANSCRIPTIONAL REGULATOR SUPERMAN-LIKE"/>
    <property type="match status" value="1"/>
</dbReference>
<evidence type="ECO:0000256" key="9">
    <source>
        <dbReference type="SAM" id="MobiDB-lite"/>
    </source>
</evidence>
<keyword evidence="6" id="KW-0804">Transcription</keyword>
<dbReference type="InterPro" id="IPR036236">
    <property type="entry name" value="Znf_C2H2_sf"/>
</dbReference>
<name>A0ABS8S002_DATST</name>
<comment type="caution">
    <text evidence="11">The sequence shown here is derived from an EMBL/GenBank/DDBJ whole genome shotgun (WGS) entry which is preliminary data.</text>
</comment>
<sequence length="139" mass="16086">MDECSSNMRNSFKNYYYYSFAEEYYRRPGSGHVWPPRCYACSFCKREFRSAQALGGHMNVHRRDRARLKQSRRVNEGQTKPSQAGSKPAIFSHLAYSPAIKELAGRKVLSSETMHSKRSNMEDIDLELRLGDPPVLVKY</sequence>
<dbReference type="Proteomes" id="UP000823775">
    <property type="component" value="Unassembled WGS sequence"/>
</dbReference>
<evidence type="ECO:0000256" key="7">
    <source>
        <dbReference type="ARBA" id="ARBA00023242"/>
    </source>
</evidence>
<evidence type="ECO:0000259" key="10">
    <source>
        <dbReference type="PROSITE" id="PS50157"/>
    </source>
</evidence>
<dbReference type="SUPFAM" id="SSF57667">
    <property type="entry name" value="beta-beta-alpha zinc fingers"/>
    <property type="match status" value="1"/>
</dbReference>
<dbReference type="SMART" id="SM00355">
    <property type="entry name" value="ZnF_C2H2"/>
    <property type="match status" value="1"/>
</dbReference>
<evidence type="ECO:0000256" key="6">
    <source>
        <dbReference type="ARBA" id="ARBA00023163"/>
    </source>
</evidence>